<dbReference type="ExpressionAtlas" id="A0A3L6ENJ9">
    <property type="expression patterns" value="baseline"/>
</dbReference>
<comment type="caution">
    <text evidence="1">The sequence shown here is derived from an EMBL/GenBank/DDBJ whole genome shotgun (WGS) entry which is preliminary data.</text>
</comment>
<dbReference type="Proteomes" id="UP000251960">
    <property type="component" value="Chromosome 5"/>
</dbReference>
<dbReference type="AlphaFoldDB" id="A0A3L6ENJ9"/>
<name>A0A3L6ENJ9_MAIZE</name>
<organism evidence="1">
    <name type="scientific">Zea mays</name>
    <name type="common">Maize</name>
    <dbReference type="NCBI Taxonomy" id="4577"/>
    <lineage>
        <taxon>Eukaryota</taxon>
        <taxon>Viridiplantae</taxon>
        <taxon>Streptophyta</taxon>
        <taxon>Embryophyta</taxon>
        <taxon>Tracheophyta</taxon>
        <taxon>Spermatophyta</taxon>
        <taxon>Magnoliopsida</taxon>
        <taxon>Liliopsida</taxon>
        <taxon>Poales</taxon>
        <taxon>Poaceae</taxon>
        <taxon>PACMAD clade</taxon>
        <taxon>Panicoideae</taxon>
        <taxon>Andropogonodae</taxon>
        <taxon>Andropogoneae</taxon>
        <taxon>Tripsacinae</taxon>
        <taxon>Zea</taxon>
    </lineage>
</organism>
<evidence type="ECO:0000313" key="1">
    <source>
        <dbReference type="EMBL" id="PWZ22269.1"/>
    </source>
</evidence>
<protein>
    <submittedName>
        <fullName evidence="1">Uncharacterized protein</fullName>
    </submittedName>
</protein>
<dbReference type="EMBL" id="NCVQ01000006">
    <property type="protein sequence ID" value="PWZ22269.1"/>
    <property type="molecule type" value="Genomic_DNA"/>
</dbReference>
<reference evidence="1" key="1">
    <citation type="journal article" date="2018" name="Nat. Genet.">
        <title>Extensive intraspecific gene order and gene structural variations between Mo17 and other maize genomes.</title>
        <authorList>
            <person name="Sun S."/>
            <person name="Zhou Y."/>
            <person name="Chen J."/>
            <person name="Shi J."/>
            <person name="Zhao H."/>
            <person name="Zhao H."/>
            <person name="Song W."/>
            <person name="Zhang M."/>
            <person name="Cui Y."/>
            <person name="Dong X."/>
            <person name="Liu H."/>
            <person name="Ma X."/>
            <person name="Jiao Y."/>
            <person name="Wang B."/>
            <person name="Wei X."/>
            <person name="Stein J.C."/>
            <person name="Glaubitz J.C."/>
            <person name="Lu F."/>
            <person name="Yu G."/>
            <person name="Liang C."/>
            <person name="Fengler K."/>
            <person name="Li B."/>
            <person name="Rafalski A."/>
            <person name="Schnable P.S."/>
            <person name="Ware D.H."/>
            <person name="Buckler E.S."/>
            <person name="Lai J."/>
        </authorList>
    </citation>
    <scope>NUCLEOTIDE SEQUENCE [LARGE SCALE GENOMIC DNA]</scope>
    <source>
        <tissue evidence="1">Seedling</tissue>
    </source>
</reference>
<gene>
    <name evidence="1" type="ORF">Zm00014a_010709</name>
</gene>
<proteinExistence type="predicted"/>
<accession>A0A3L6ENJ9</accession>
<sequence>MPLPPSLELDLFHHAAAEGKGTAAVRFPFGSIPVTHSYYFFGQAAAAAEAGCRVLKLALAVTVVQRTRTALR</sequence>